<comment type="caution">
    <text evidence="1">The sequence shown here is derived from an EMBL/GenBank/DDBJ whole genome shotgun (WGS) entry which is preliminary data.</text>
</comment>
<feature type="non-terminal residue" evidence="1">
    <location>
        <position position="153"/>
    </location>
</feature>
<evidence type="ECO:0000313" key="2">
    <source>
        <dbReference type="Proteomes" id="UP000236291"/>
    </source>
</evidence>
<dbReference type="Proteomes" id="UP000236291">
    <property type="component" value="Unassembled WGS sequence"/>
</dbReference>
<gene>
    <name evidence="1" type="ORF">L195_g039332</name>
</gene>
<dbReference type="PANTHER" id="PTHR47003:SF11">
    <property type="entry name" value="PPR SUPERFAMILY PROTEIN"/>
    <property type="match status" value="1"/>
</dbReference>
<protein>
    <recommendedName>
        <fullName evidence="3">Pentatricopeptide repeat-containing protein</fullName>
    </recommendedName>
</protein>
<name>A0A2K3LXP1_TRIPR</name>
<sequence length="153" mass="18107">MFSGSVAARRNISTWPHFSQRLKQTENEIVQMFHLPDSQEANHNLPLKGGRVLRKNPNARILDERFIRILKIFKWGPDAEKALEVLKLKLDIRLVREVLKIDVEPNVKIQFFKWAGKRRNFEHDSTTYMALIRCLDENRLVGELWRTIQDMVK</sequence>
<proteinExistence type="predicted"/>
<evidence type="ECO:0000313" key="1">
    <source>
        <dbReference type="EMBL" id="PNX83292.1"/>
    </source>
</evidence>
<accession>A0A2K3LXP1</accession>
<dbReference type="InterPro" id="IPR044578">
    <property type="entry name" value="BIR6-like"/>
</dbReference>
<dbReference type="GO" id="GO:0008380">
    <property type="term" value="P:RNA splicing"/>
    <property type="evidence" value="ECO:0007669"/>
    <property type="project" value="InterPro"/>
</dbReference>
<dbReference type="ExpressionAtlas" id="A0A2K3LXP1">
    <property type="expression patterns" value="baseline"/>
</dbReference>
<dbReference type="PANTHER" id="PTHR47003">
    <property type="entry name" value="OS01G0970900 PROTEIN"/>
    <property type="match status" value="1"/>
</dbReference>
<reference evidence="1 2" key="2">
    <citation type="journal article" date="2017" name="Front. Plant Sci.">
        <title>Gene Classification and Mining of Molecular Markers Useful in Red Clover (Trifolium pratense) Breeding.</title>
        <authorList>
            <person name="Istvanek J."/>
            <person name="Dluhosova J."/>
            <person name="Dluhos P."/>
            <person name="Patkova L."/>
            <person name="Nedelnik J."/>
            <person name="Repkova J."/>
        </authorList>
    </citation>
    <scope>NUCLEOTIDE SEQUENCE [LARGE SCALE GENOMIC DNA]</scope>
    <source>
        <strain evidence="2">cv. Tatra</strain>
        <tissue evidence="1">Young leaves</tissue>
    </source>
</reference>
<dbReference type="AlphaFoldDB" id="A0A2K3LXP1"/>
<dbReference type="EMBL" id="ASHM01043802">
    <property type="protein sequence ID" value="PNX83292.1"/>
    <property type="molecule type" value="Genomic_DNA"/>
</dbReference>
<evidence type="ECO:0008006" key="3">
    <source>
        <dbReference type="Google" id="ProtNLM"/>
    </source>
</evidence>
<organism evidence="1 2">
    <name type="scientific">Trifolium pratense</name>
    <name type="common">Red clover</name>
    <dbReference type="NCBI Taxonomy" id="57577"/>
    <lineage>
        <taxon>Eukaryota</taxon>
        <taxon>Viridiplantae</taxon>
        <taxon>Streptophyta</taxon>
        <taxon>Embryophyta</taxon>
        <taxon>Tracheophyta</taxon>
        <taxon>Spermatophyta</taxon>
        <taxon>Magnoliopsida</taxon>
        <taxon>eudicotyledons</taxon>
        <taxon>Gunneridae</taxon>
        <taxon>Pentapetalae</taxon>
        <taxon>rosids</taxon>
        <taxon>fabids</taxon>
        <taxon>Fabales</taxon>
        <taxon>Fabaceae</taxon>
        <taxon>Papilionoideae</taxon>
        <taxon>50 kb inversion clade</taxon>
        <taxon>NPAAA clade</taxon>
        <taxon>Hologalegina</taxon>
        <taxon>IRL clade</taxon>
        <taxon>Trifolieae</taxon>
        <taxon>Trifolium</taxon>
    </lineage>
</organism>
<reference evidence="1 2" key="1">
    <citation type="journal article" date="2014" name="Am. J. Bot.">
        <title>Genome assembly and annotation for red clover (Trifolium pratense; Fabaceae).</title>
        <authorList>
            <person name="Istvanek J."/>
            <person name="Jaros M."/>
            <person name="Krenek A."/>
            <person name="Repkova J."/>
        </authorList>
    </citation>
    <scope>NUCLEOTIDE SEQUENCE [LARGE SCALE GENOMIC DNA]</scope>
    <source>
        <strain evidence="2">cv. Tatra</strain>
        <tissue evidence="1">Young leaves</tissue>
    </source>
</reference>